<dbReference type="PROSITE" id="PS50088">
    <property type="entry name" value="ANK_REPEAT"/>
    <property type="match status" value="1"/>
</dbReference>
<dbReference type="PANTHER" id="PTHR24180">
    <property type="entry name" value="CYCLIN-DEPENDENT KINASE INHIBITOR 2C-RELATED"/>
    <property type="match status" value="1"/>
</dbReference>
<accession>A0A8K0RZB6</accession>
<dbReference type="AlphaFoldDB" id="A0A8K0RZB6"/>
<feature type="repeat" description="ANK" evidence="3">
    <location>
        <begin position="520"/>
        <end position="552"/>
    </location>
</feature>
<comment type="caution">
    <text evidence="4">The sequence shown here is derived from an EMBL/GenBank/DDBJ whole genome shotgun (WGS) entry which is preliminary data.</text>
</comment>
<dbReference type="SUPFAM" id="SSF48403">
    <property type="entry name" value="Ankyrin repeat"/>
    <property type="match status" value="1"/>
</dbReference>
<keyword evidence="1" id="KW-0677">Repeat</keyword>
<dbReference type="Proteomes" id="UP000813427">
    <property type="component" value="Unassembled WGS sequence"/>
</dbReference>
<name>A0A8K0RZB6_9HYPO</name>
<gene>
    <name evidence="4" type="ORF">BKA59DRAFT_528600</name>
</gene>
<evidence type="ECO:0000313" key="4">
    <source>
        <dbReference type="EMBL" id="KAH7246658.1"/>
    </source>
</evidence>
<dbReference type="SMART" id="SM00248">
    <property type="entry name" value="ANK"/>
    <property type="match status" value="4"/>
</dbReference>
<evidence type="ECO:0000256" key="2">
    <source>
        <dbReference type="ARBA" id="ARBA00023043"/>
    </source>
</evidence>
<protein>
    <recommendedName>
        <fullName evidence="6">Ankyrin</fullName>
    </recommendedName>
</protein>
<sequence length="1024" mass="116214">MAEVVGFVSAGVGIAAFALQISSGIRVLRQLQLKPEQAQKEVAVLLERFTILHQIVSSLKACERYQPIDDVISHVQRRYEDTEPILRHLGEKYQVQGERHRHHWKRVRSMLSEDAKHQMRDLQEIINNSIMILNLALTAAQYEAASIHYPNSLAKTYPNLSPAQEYDPRCAKGGDITDISKTGSNAAIDRRPEPQQGDRIMPFVAKMYPRACGVRNYDCSCHQTGISRRSLSLQYTPLSCFIRKLSDRPSGCRCIGLRLRVALSMYGVPIAIVAGIGFMVDGAGFELRPTLRAEIIVNYTSPGFETIWRLQRSLISLEEARGRLIELHRSDRSFRHHKDPAGNTYIHTLLRVPWKWCQEDQFALLHTLITDCEMTLTDETQSFLVRCADWIGEGRHLDLLEAILSYGFDATVIHASSFEDWPVTCSTDWCGGGRTPDPFFVEYIGTILKYSPSYSGSTNLHQVLLNGSVESAADWLNRSHPLERNVNFLGQTPLHIATTCPELCQLVLEAGHDLNVRDKYGATPLMYAAAMDQTEVAKLLISKGANTALTDSRLDWMFLDYAFFGGHWDLALEALLVIQTKFNARVFQSYVRHAIMSALGHRGGLAEEFTSLTKFIELCDDVNFTFQHRCVKDNNLMHYARNLKIASTLVRCGFSGFNQKNSQGKLAINSLSKYCNAPLIQFCLENGTNVSNMSQDGRSIFFELLPRLASFDWLTWDVVDGIKLCLSAGADPFAADKCICPCSPDGCHIASKLPLEFGPLSFLSGIPDPVWVFEFISLVEEYRGLRAAKRLLLSLHRRIRCDRIDISIAHVCCHRGRAIGQMGFEDRGLEGEDIEDILDEENEFINDLDIEMRELASFTFSELLTEFISHLKVKNNTELEHTRREKEKCMAESRSPYHMYEVDYEADRYKETFSISSTGLSETLVARSMAQYAFWLQHECSRNDKPVFHNFNQADWRKKRMTWFLELMTTMGVSVELLEKEMRGISVKETRTGIINCEETVKGFLDMLQKASVEYYRIESLGGQ</sequence>
<reference evidence="4" key="1">
    <citation type="journal article" date="2021" name="Nat. Commun.">
        <title>Genetic determinants of endophytism in the Arabidopsis root mycobiome.</title>
        <authorList>
            <person name="Mesny F."/>
            <person name="Miyauchi S."/>
            <person name="Thiergart T."/>
            <person name="Pickel B."/>
            <person name="Atanasova L."/>
            <person name="Karlsson M."/>
            <person name="Huettel B."/>
            <person name="Barry K.W."/>
            <person name="Haridas S."/>
            <person name="Chen C."/>
            <person name="Bauer D."/>
            <person name="Andreopoulos W."/>
            <person name="Pangilinan J."/>
            <person name="LaButti K."/>
            <person name="Riley R."/>
            <person name="Lipzen A."/>
            <person name="Clum A."/>
            <person name="Drula E."/>
            <person name="Henrissat B."/>
            <person name="Kohler A."/>
            <person name="Grigoriev I.V."/>
            <person name="Martin F.M."/>
            <person name="Hacquard S."/>
        </authorList>
    </citation>
    <scope>NUCLEOTIDE SEQUENCE</scope>
    <source>
        <strain evidence="4">MPI-SDFR-AT-0068</strain>
    </source>
</reference>
<organism evidence="4 5">
    <name type="scientific">Fusarium tricinctum</name>
    <dbReference type="NCBI Taxonomy" id="61284"/>
    <lineage>
        <taxon>Eukaryota</taxon>
        <taxon>Fungi</taxon>
        <taxon>Dikarya</taxon>
        <taxon>Ascomycota</taxon>
        <taxon>Pezizomycotina</taxon>
        <taxon>Sordariomycetes</taxon>
        <taxon>Hypocreomycetidae</taxon>
        <taxon>Hypocreales</taxon>
        <taxon>Nectriaceae</taxon>
        <taxon>Fusarium</taxon>
        <taxon>Fusarium tricinctum species complex</taxon>
    </lineage>
</organism>
<evidence type="ECO:0000256" key="1">
    <source>
        <dbReference type="ARBA" id="ARBA00022737"/>
    </source>
</evidence>
<dbReference type="EMBL" id="JAGPXF010000004">
    <property type="protein sequence ID" value="KAH7246658.1"/>
    <property type="molecule type" value="Genomic_DNA"/>
</dbReference>
<keyword evidence="5" id="KW-1185">Reference proteome</keyword>
<evidence type="ECO:0000256" key="3">
    <source>
        <dbReference type="PROSITE-ProRule" id="PRU00023"/>
    </source>
</evidence>
<keyword evidence="2 3" id="KW-0040">ANK repeat</keyword>
<dbReference type="Gene3D" id="1.25.40.20">
    <property type="entry name" value="Ankyrin repeat-containing domain"/>
    <property type="match status" value="1"/>
</dbReference>
<dbReference type="InterPro" id="IPR002110">
    <property type="entry name" value="Ankyrin_rpt"/>
</dbReference>
<evidence type="ECO:0008006" key="6">
    <source>
        <dbReference type="Google" id="ProtNLM"/>
    </source>
</evidence>
<dbReference type="InterPro" id="IPR051637">
    <property type="entry name" value="Ank_repeat_dom-contain_49"/>
</dbReference>
<dbReference type="PANTHER" id="PTHR24180:SF45">
    <property type="entry name" value="POLY [ADP-RIBOSE] POLYMERASE TANKYRASE"/>
    <property type="match status" value="1"/>
</dbReference>
<evidence type="ECO:0000313" key="5">
    <source>
        <dbReference type="Proteomes" id="UP000813427"/>
    </source>
</evidence>
<dbReference type="InterPro" id="IPR036770">
    <property type="entry name" value="Ankyrin_rpt-contain_sf"/>
</dbReference>
<dbReference type="Pfam" id="PF12796">
    <property type="entry name" value="Ank_2"/>
    <property type="match status" value="1"/>
</dbReference>
<dbReference type="PROSITE" id="PS50297">
    <property type="entry name" value="ANK_REP_REGION"/>
    <property type="match status" value="1"/>
</dbReference>
<proteinExistence type="predicted"/>
<dbReference type="OrthoDB" id="3200163at2759"/>